<dbReference type="GO" id="GO:0003677">
    <property type="term" value="F:DNA binding"/>
    <property type="evidence" value="ECO:0007669"/>
    <property type="project" value="TreeGrafter"/>
</dbReference>
<dbReference type="EMBL" id="CZAW01000003">
    <property type="protein sequence ID" value="CUP03285.1"/>
    <property type="molecule type" value="Genomic_DNA"/>
</dbReference>
<dbReference type="PANTHER" id="PTHR30136">
    <property type="entry name" value="HELIX-TURN-HELIX TRANSCRIPTIONAL REGULATOR, ICLR FAMILY"/>
    <property type="match status" value="1"/>
</dbReference>
<dbReference type="Gene3D" id="3.30.450.40">
    <property type="match status" value="1"/>
</dbReference>
<dbReference type="InterPro" id="IPR050707">
    <property type="entry name" value="HTH_MetabolicPath_Reg"/>
</dbReference>
<dbReference type="PANTHER" id="PTHR30136:SF2">
    <property type="entry name" value="TRANSCRIPTIONAL REGULATOR ICLR"/>
    <property type="match status" value="1"/>
</dbReference>
<dbReference type="PROSITE" id="PS51078">
    <property type="entry name" value="ICLR_ED"/>
    <property type="match status" value="1"/>
</dbReference>
<dbReference type="Proteomes" id="UP000095712">
    <property type="component" value="Unassembled WGS sequence"/>
</dbReference>
<dbReference type="Pfam" id="PF01614">
    <property type="entry name" value="IclR_C"/>
    <property type="match status" value="1"/>
</dbReference>
<reference evidence="2 3" key="1">
    <citation type="submission" date="2015-09" db="EMBL/GenBank/DDBJ databases">
        <authorList>
            <consortium name="Pathogen Informatics"/>
        </authorList>
    </citation>
    <scope>NUCLEOTIDE SEQUENCE [LARGE SCALE GENOMIC DNA]</scope>
    <source>
        <strain evidence="2 3">2789STDY5834911</strain>
    </source>
</reference>
<dbReference type="InterPro" id="IPR029016">
    <property type="entry name" value="GAF-like_dom_sf"/>
</dbReference>
<dbReference type="GO" id="GO:0003700">
    <property type="term" value="F:DNA-binding transcription factor activity"/>
    <property type="evidence" value="ECO:0007669"/>
    <property type="project" value="TreeGrafter"/>
</dbReference>
<proteinExistence type="predicted"/>
<organism evidence="2 3">
    <name type="scientific">Blautia wexlerae</name>
    <dbReference type="NCBI Taxonomy" id="418240"/>
    <lineage>
        <taxon>Bacteria</taxon>
        <taxon>Bacillati</taxon>
        <taxon>Bacillota</taxon>
        <taxon>Clostridia</taxon>
        <taxon>Lachnospirales</taxon>
        <taxon>Lachnospiraceae</taxon>
        <taxon>Blautia</taxon>
    </lineage>
</organism>
<dbReference type="GO" id="GO:0045892">
    <property type="term" value="P:negative regulation of DNA-templated transcription"/>
    <property type="evidence" value="ECO:0007669"/>
    <property type="project" value="TreeGrafter"/>
</dbReference>
<evidence type="ECO:0000313" key="3">
    <source>
        <dbReference type="Proteomes" id="UP000095712"/>
    </source>
</evidence>
<name>A0A174K1G2_9FIRM</name>
<dbReference type="OrthoDB" id="9791752at2"/>
<protein>
    <submittedName>
        <fullName evidence="2">Transcriptional regulator kdgR</fullName>
    </submittedName>
</protein>
<sequence length="199" mass="22520">MTENNFIEYDDALRKYSIGINTYVTGNTYLQNHSMIDIIQNEMYNIVKQCNEICQLGILEGKEVLYIAKVDSPNPIRLMSSIGSRLPAYTTSLGKSLLSLCTLDELKRLYPDGLKPLTNDTIISIDKLYDQLQIVKKTSIAIERSEIHPDISCISTPLIKGNKVIAAVSVSIPNFRYNDEKRQQISNILLESKTFRKIA</sequence>
<evidence type="ECO:0000259" key="1">
    <source>
        <dbReference type="PROSITE" id="PS51078"/>
    </source>
</evidence>
<dbReference type="SUPFAM" id="SSF55781">
    <property type="entry name" value="GAF domain-like"/>
    <property type="match status" value="1"/>
</dbReference>
<feature type="domain" description="IclR-ED" evidence="1">
    <location>
        <begin position="21"/>
        <end position="199"/>
    </location>
</feature>
<dbReference type="InterPro" id="IPR014757">
    <property type="entry name" value="Tscrpt_reg_IclR_C"/>
</dbReference>
<evidence type="ECO:0000313" key="2">
    <source>
        <dbReference type="EMBL" id="CUP03285.1"/>
    </source>
</evidence>
<gene>
    <name evidence="2" type="primary">kdgR</name>
    <name evidence="2" type="ORF">ERS852523_00310</name>
</gene>
<accession>A0A174K1G2</accession>
<dbReference type="AlphaFoldDB" id="A0A174K1G2"/>